<dbReference type="InterPro" id="IPR016098">
    <property type="entry name" value="CAP/MinC_C"/>
</dbReference>
<feature type="domain" description="Septum formation inhibitor MinC C-terminal" evidence="7">
    <location>
        <begin position="121"/>
        <end position="216"/>
    </location>
</feature>
<reference evidence="10" key="1">
    <citation type="journal article" date="2019" name="Int. J. Syst. Evol. Microbiol.">
        <title>The Global Catalogue of Microorganisms (GCM) 10K type strain sequencing project: providing services to taxonomists for standard genome sequencing and annotation.</title>
        <authorList>
            <consortium name="The Broad Institute Genomics Platform"/>
            <consortium name="The Broad Institute Genome Sequencing Center for Infectious Disease"/>
            <person name="Wu L."/>
            <person name="Ma J."/>
        </authorList>
    </citation>
    <scope>NUCLEOTIDE SEQUENCE [LARGE SCALE GENOMIC DNA]</scope>
    <source>
        <strain evidence="10">CCUG 61707</strain>
    </source>
</reference>
<dbReference type="NCBIfam" id="TIGR01222">
    <property type="entry name" value="minC"/>
    <property type="match status" value="1"/>
</dbReference>
<dbReference type="PANTHER" id="PTHR34108:SF1">
    <property type="entry name" value="SEPTUM SITE-DETERMINING PROTEIN MINC"/>
    <property type="match status" value="1"/>
</dbReference>
<proteinExistence type="inferred from homology"/>
<keyword evidence="3 6" id="KW-0717">Septation</keyword>
<dbReference type="Pfam" id="PF05209">
    <property type="entry name" value="MinC_N"/>
    <property type="match status" value="1"/>
</dbReference>
<protein>
    <recommendedName>
        <fullName evidence="6">Probable septum site-determining protein MinC</fullName>
    </recommendedName>
</protein>
<comment type="caution">
    <text evidence="9">The sequence shown here is derived from an EMBL/GenBank/DDBJ whole genome shotgun (WGS) entry which is preliminary data.</text>
</comment>
<dbReference type="Gene3D" id="3.30.70.260">
    <property type="match status" value="1"/>
</dbReference>
<accession>A0ABW3I7B6</accession>
<dbReference type="SUPFAM" id="SSF63848">
    <property type="entry name" value="Cell-division inhibitor MinC, C-terminal domain"/>
    <property type="match status" value="1"/>
</dbReference>
<evidence type="ECO:0000256" key="6">
    <source>
        <dbReference type="HAMAP-Rule" id="MF_00267"/>
    </source>
</evidence>
<gene>
    <name evidence="6 9" type="primary">minC</name>
    <name evidence="9" type="ORF">ACFQ02_02675</name>
</gene>
<evidence type="ECO:0000256" key="2">
    <source>
        <dbReference type="ARBA" id="ARBA00022618"/>
    </source>
</evidence>
<dbReference type="InterPro" id="IPR005526">
    <property type="entry name" value="Septum_form_inhib_MinC_C"/>
</dbReference>
<comment type="function">
    <text evidence="5 6">Cell division inhibitor that blocks the formation of polar Z ring septums. Rapidly oscillates between the poles of the cell to destabilize FtsZ filaments that have formed before they mature into polar Z rings. Prevents FtsZ polymerization.</text>
</comment>
<evidence type="ECO:0000259" key="7">
    <source>
        <dbReference type="Pfam" id="PF03775"/>
    </source>
</evidence>
<dbReference type="Pfam" id="PF03775">
    <property type="entry name" value="MinC_C"/>
    <property type="match status" value="1"/>
</dbReference>
<dbReference type="HAMAP" id="MF_00267">
    <property type="entry name" value="MinC"/>
    <property type="match status" value="1"/>
</dbReference>
<dbReference type="PANTHER" id="PTHR34108">
    <property type="entry name" value="SEPTUM SITE-DETERMINING PROTEIN MINC"/>
    <property type="match status" value="1"/>
</dbReference>
<keyword evidence="10" id="KW-1185">Reference proteome</keyword>
<keyword evidence="4 6" id="KW-0131">Cell cycle</keyword>
<feature type="domain" description="Septum formation inhibitor MinC N-terminal" evidence="8">
    <location>
        <begin position="6"/>
        <end position="74"/>
    </location>
</feature>
<comment type="similarity">
    <text evidence="1 6">Belongs to the MinC family.</text>
</comment>
<evidence type="ECO:0000313" key="9">
    <source>
        <dbReference type="EMBL" id="MFD0965759.1"/>
    </source>
</evidence>
<name>A0ABW3I7B6_9PAST</name>
<evidence type="ECO:0000256" key="1">
    <source>
        <dbReference type="ARBA" id="ARBA00006291"/>
    </source>
</evidence>
<sequence>MAQDIVELRTGQFSSVFLTINSSNLTVIKRAITKKVKNSPHFFQNLAVILQFNALLEKVNLNQLQQILAEFNIQIIGVTDWKNYLQKELILTAGLPVLANSENISEILPEPRYLPTKVIENMEKGQIIYAKNSDLIIHGNVPVGAEVAAEGNIHIYGKLYGRAMAGVNAKGGSIYVQHLAAEFISVNSRFLYQADIPTEYLQRAVRISANKDKLQFSVLGEY</sequence>
<dbReference type="InterPro" id="IPR013033">
    <property type="entry name" value="MinC"/>
</dbReference>
<evidence type="ECO:0000313" key="10">
    <source>
        <dbReference type="Proteomes" id="UP001596996"/>
    </source>
</evidence>
<evidence type="ECO:0000256" key="3">
    <source>
        <dbReference type="ARBA" id="ARBA00023210"/>
    </source>
</evidence>
<comment type="subunit">
    <text evidence="6">Interacts with MinD and FtsZ.</text>
</comment>
<organism evidence="9 10">
    <name type="scientific">Seminibacterium arietis</name>
    <dbReference type="NCBI Taxonomy" id="1173502"/>
    <lineage>
        <taxon>Bacteria</taxon>
        <taxon>Pseudomonadati</taxon>
        <taxon>Pseudomonadota</taxon>
        <taxon>Gammaproteobacteria</taxon>
        <taxon>Pasteurellales</taxon>
        <taxon>Pasteurellaceae</taxon>
        <taxon>Seminibacterium</taxon>
    </lineage>
</organism>
<dbReference type="Proteomes" id="UP001596996">
    <property type="component" value="Unassembled WGS sequence"/>
</dbReference>
<dbReference type="InterPro" id="IPR036145">
    <property type="entry name" value="MinC_C_sf"/>
</dbReference>
<dbReference type="Gene3D" id="2.160.20.70">
    <property type="match status" value="1"/>
</dbReference>
<evidence type="ECO:0000256" key="5">
    <source>
        <dbReference type="ARBA" id="ARBA00025606"/>
    </source>
</evidence>
<keyword evidence="2 6" id="KW-0132">Cell division</keyword>
<dbReference type="RefSeq" id="WP_380818963.1">
    <property type="nucleotide sequence ID" value="NZ_JBHTJN010000008.1"/>
</dbReference>
<evidence type="ECO:0000256" key="4">
    <source>
        <dbReference type="ARBA" id="ARBA00023306"/>
    </source>
</evidence>
<dbReference type="EMBL" id="JBHTJN010000008">
    <property type="protein sequence ID" value="MFD0965759.1"/>
    <property type="molecule type" value="Genomic_DNA"/>
</dbReference>
<dbReference type="InterPro" id="IPR007874">
    <property type="entry name" value="MinC_N"/>
</dbReference>
<evidence type="ECO:0000259" key="8">
    <source>
        <dbReference type="Pfam" id="PF05209"/>
    </source>
</evidence>